<proteinExistence type="predicted"/>
<accession>A0ABW4TFV2</accession>
<reference evidence="2" key="1">
    <citation type="journal article" date="2019" name="Int. J. Syst. Evol. Microbiol.">
        <title>The Global Catalogue of Microorganisms (GCM) 10K type strain sequencing project: providing services to taxonomists for standard genome sequencing and annotation.</title>
        <authorList>
            <consortium name="The Broad Institute Genomics Platform"/>
            <consortium name="The Broad Institute Genome Sequencing Center for Infectious Disease"/>
            <person name="Wu L."/>
            <person name="Ma J."/>
        </authorList>
    </citation>
    <scope>NUCLEOTIDE SEQUENCE [LARGE SCALE GENOMIC DNA]</scope>
    <source>
        <strain evidence="2">ICMP 6774ER</strain>
    </source>
</reference>
<gene>
    <name evidence="1" type="ORF">ACFSKW_52120</name>
</gene>
<dbReference type="RefSeq" id="WP_379582875.1">
    <property type="nucleotide sequence ID" value="NZ_JBHUFV010000100.1"/>
</dbReference>
<keyword evidence="2" id="KW-1185">Reference proteome</keyword>
<dbReference type="InterPro" id="IPR043504">
    <property type="entry name" value="Peptidase_S1_PA_chymotrypsin"/>
</dbReference>
<evidence type="ECO:0008006" key="3">
    <source>
        <dbReference type="Google" id="ProtNLM"/>
    </source>
</evidence>
<organism evidence="1 2">
    <name type="scientific">Nonomuraea mangrovi</name>
    <dbReference type="NCBI Taxonomy" id="2316207"/>
    <lineage>
        <taxon>Bacteria</taxon>
        <taxon>Bacillati</taxon>
        <taxon>Actinomycetota</taxon>
        <taxon>Actinomycetes</taxon>
        <taxon>Streptosporangiales</taxon>
        <taxon>Streptosporangiaceae</taxon>
        <taxon>Nonomuraea</taxon>
    </lineage>
</organism>
<dbReference type="Proteomes" id="UP001597368">
    <property type="component" value="Unassembled WGS sequence"/>
</dbReference>
<evidence type="ECO:0000313" key="2">
    <source>
        <dbReference type="Proteomes" id="UP001597368"/>
    </source>
</evidence>
<dbReference type="SUPFAM" id="SSF50494">
    <property type="entry name" value="Trypsin-like serine proteases"/>
    <property type="match status" value="1"/>
</dbReference>
<dbReference type="InterPro" id="IPR009003">
    <property type="entry name" value="Peptidase_S1_PA"/>
</dbReference>
<evidence type="ECO:0000313" key="1">
    <source>
        <dbReference type="EMBL" id="MFD1940035.1"/>
    </source>
</evidence>
<name>A0ABW4TFV2_9ACTN</name>
<dbReference type="Gene3D" id="2.40.10.10">
    <property type="entry name" value="Trypsin-like serine proteases"/>
    <property type="match status" value="1"/>
</dbReference>
<comment type="caution">
    <text evidence="1">The sequence shown here is derived from an EMBL/GenBank/DDBJ whole genome shotgun (WGS) entry which is preliminary data.</text>
</comment>
<protein>
    <recommendedName>
        <fullName evidence="3">Peptidase S1 domain-containing protein</fullName>
    </recommendedName>
</protein>
<dbReference type="EMBL" id="JBHUFV010000100">
    <property type="protein sequence ID" value="MFD1940035.1"/>
    <property type="molecule type" value="Genomic_DNA"/>
</dbReference>
<sequence length="79" mass="8478">MDNTKVGVIENIVMGTKGGACTEGGDSGGPVYTFEPDGYVVAKGIHHSDSDPLFGDCTERFTDIHNVRQAYGGDVMKRR</sequence>